<gene>
    <name evidence="4" type="ORF">CAUJ_LOCUS10609</name>
</gene>
<dbReference type="Proteomes" id="UP000835052">
    <property type="component" value="Unassembled WGS sequence"/>
</dbReference>
<sequence length="185" mass="21323">MSPAADPNRNQKDATSVSALMTALRGVRKSKSYHSQEATDRSLQKKKSYSLRFYVYIAIWITCISYLFALLNRGPVFIMASYIERSATALNTFRSLFNELRKADKTFNRNSELYKYLSGEMRGHQVTQRQYAKSSRETEGLAKFYLSYLSSTRRLNELQETYKGGEKSIEESARIVGLQLPQRKN</sequence>
<keyword evidence="3" id="KW-1133">Transmembrane helix</keyword>
<dbReference type="AlphaFoldDB" id="A0A8S1HNH4"/>
<keyword evidence="3" id="KW-0812">Transmembrane</keyword>
<comment type="caution">
    <text evidence="4">The sequence shown here is derived from an EMBL/GenBank/DDBJ whole genome shotgun (WGS) entry which is preliminary data.</text>
</comment>
<proteinExistence type="inferred from homology"/>
<evidence type="ECO:0000256" key="3">
    <source>
        <dbReference type="SAM" id="Phobius"/>
    </source>
</evidence>
<reference evidence="4" key="1">
    <citation type="submission" date="2020-10" db="EMBL/GenBank/DDBJ databases">
        <authorList>
            <person name="Kikuchi T."/>
        </authorList>
    </citation>
    <scope>NUCLEOTIDE SEQUENCE</scope>
    <source>
        <strain evidence="4">NKZ352</strain>
    </source>
</reference>
<feature type="transmembrane region" description="Helical" evidence="3">
    <location>
        <begin position="53"/>
        <end position="71"/>
    </location>
</feature>
<dbReference type="PANTHER" id="PTHR31716">
    <property type="entry name" value="PROTEIN FMC1 HOMOLOG"/>
    <property type="match status" value="1"/>
</dbReference>
<evidence type="ECO:0000313" key="4">
    <source>
        <dbReference type="EMBL" id="CAD6194690.1"/>
    </source>
</evidence>
<dbReference type="PANTHER" id="PTHR31716:SF1">
    <property type="entry name" value="PROTEIN FMC1 HOMOLOG"/>
    <property type="match status" value="1"/>
</dbReference>
<evidence type="ECO:0000256" key="2">
    <source>
        <dbReference type="ARBA" id="ARBA00013846"/>
    </source>
</evidence>
<dbReference type="InterPro" id="IPR037667">
    <property type="entry name" value="FMC1_homologue"/>
</dbReference>
<accession>A0A8S1HNH4</accession>
<dbReference type="OrthoDB" id="551431at2759"/>
<protein>
    <recommendedName>
        <fullName evidence="2">Protein FMC1 homolog</fullName>
    </recommendedName>
</protein>
<keyword evidence="5" id="KW-1185">Reference proteome</keyword>
<evidence type="ECO:0000313" key="5">
    <source>
        <dbReference type="Proteomes" id="UP000835052"/>
    </source>
</evidence>
<dbReference type="EMBL" id="CAJGYM010000046">
    <property type="protein sequence ID" value="CAD6194690.1"/>
    <property type="molecule type" value="Genomic_DNA"/>
</dbReference>
<name>A0A8S1HNH4_9PELO</name>
<evidence type="ECO:0000256" key="1">
    <source>
        <dbReference type="ARBA" id="ARBA00009058"/>
    </source>
</evidence>
<dbReference type="GO" id="GO:0005739">
    <property type="term" value="C:mitochondrion"/>
    <property type="evidence" value="ECO:0007669"/>
    <property type="project" value="TreeGrafter"/>
</dbReference>
<organism evidence="4 5">
    <name type="scientific">Caenorhabditis auriculariae</name>
    <dbReference type="NCBI Taxonomy" id="2777116"/>
    <lineage>
        <taxon>Eukaryota</taxon>
        <taxon>Metazoa</taxon>
        <taxon>Ecdysozoa</taxon>
        <taxon>Nematoda</taxon>
        <taxon>Chromadorea</taxon>
        <taxon>Rhabditida</taxon>
        <taxon>Rhabditina</taxon>
        <taxon>Rhabditomorpha</taxon>
        <taxon>Rhabditoidea</taxon>
        <taxon>Rhabditidae</taxon>
        <taxon>Peloderinae</taxon>
        <taxon>Caenorhabditis</taxon>
    </lineage>
</organism>
<comment type="similarity">
    <text evidence="1">Belongs to the FMC1 family.</text>
</comment>
<keyword evidence="3" id="KW-0472">Membrane</keyword>